<evidence type="ECO:0000256" key="4">
    <source>
        <dbReference type="ARBA" id="ARBA00022982"/>
    </source>
</evidence>
<dbReference type="Gene3D" id="1.10.760.10">
    <property type="entry name" value="Cytochrome c-like domain"/>
    <property type="match status" value="1"/>
</dbReference>
<dbReference type="PROSITE" id="PS51007">
    <property type="entry name" value="CYTC"/>
    <property type="match status" value="1"/>
</dbReference>
<dbReference type="PRINTS" id="PR00604">
    <property type="entry name" value="CYTCHRMECIAB"/>
</dbReference>
<reference evidence="10 11" key="1">
    <citation type="submission" date="2020-07" db="EMBL/GenBank/DDBJ databases">
        <title>Genomic Encyclopedia of Type Strains, Phase IV (KMG-IV): sequencing the most valuable type-strain genomes for metagenomic binning, comparative biology and taxonomic classification.</title>
        <authorList>
            <person name="Goeker M."/>
        </authorList>
    </citation>
    <scope>NUCLEOTIDE SEQUENCE [LARGE SCALE GENOMIC DNA]</scope>
    <source>
        <strain evidence="10 11">DSM 29043</strain>
    </source>
</reference>
<gene>
    <name evidence="10" type="ORF">FHS75_002613</name>
</gene>
<dbReference type="EMBL" id="JACBZF010000004">
    <property type="protein sequence ID" value="NYH96281.1"/>
    <property type="molecule type" value="Genomic_DNA"/>
</dbReference>
<evidence type="ECO:0000256" key="6">
    <source>
        <dbReference type="PROSITE-ProRule" id="PRU00433"/>
    </source>
</evidence>
<dbReference type="Proteomes" id="UP000522081">
    <property type="component" value="Unassembled WGS sequence"/>
</dbReference>
<dbReference type="GO" id="GO:0009055">
    <property type="term" value="F:electron transfer activity"/>
    <property type="evidence" value="ECO:0007669"/>
    <property type="project" value="InterPro"/>
</dbReference>
<name>A0A7Y9XX77_9SPHN</name>
<dbReference type="GO" id="GO:0046872">
    <property type="term" value="F:metal ion binding"/>
    <property type="evidence" value="ECO:0007669"/>
    <property type="project" value="UniProtKB-KW"/>
</dbReference>
<organism evidence="10 11">
    <name type="scientific">Novosphingobium marinum</name>
    <dbReference type="NCBI Taxonomy" id="1514948"/>
    <lineage>
        <taxon>Bacteria</taxon>
        <taxon>Pseudomonadati</taxon>
        <taxon>Pseudomonadota</taxon>
        <taxon>Alphaproteobacteria</taxon>
        <taxon>Sphingomonadales</taxon>
        <taxon>Sphingomonadaceae</taxon>
        <taxon>Novosphingobium</taxon>
    </lineage>
</organism>
<feature type="domain" description="Cytochrome c" evidence="9">
    <location>
        <begin position="66"/>
        <end position="167"/>
    </location>
</feature>
<dbReference type="InterPro" id="IPR036909">
    <property type="entry name" value="Cyt_c-like_dom_sf"/>
</dbReference>
<keyword evidence="5 6" id="KW-0408">Iron</keyword>
<proteinExistence type="predicted"/>
<evidence type="ECO:0000256" key="8">
    <source>
        <dbReference type="SAM" id="Phobius"/>
    </source>
</evidence>
<keyword evidence="4" id="KW-0249">Electron transport</keyword>
<evidence type="ECO:0000259" key="9">
    <source>
        <dbReference type="PROSITE" id="PS51007"/>
    </source>
</evidence>
<sequence length="236" mass="23737">MDDRFNTIAGWALFSGVVALGLSSLSSHYFSADKPHRPHEMGYEIEGVEVEGGEEEVPLATLLAAADPARGEAVFAKCASCHTINQGGANGIGPNLYGVMGASIGGHAPGFAYSDALTSHGGSWDFANMDAWLKSPKAFASGTKMTFAGLSKPEDRANIIVYMNNQGSNLPLPPPPAEDVVETGNDGEPGTGDTAGVGADPGDGAGPAGAETQAGPAAAGAMAQPAPKVEGGGDPN</sequence>
<dbReference type="Pfam" id="PF00034">
    <property type="entry name" value="Cytochrom_C"/>
    <property type="match status" value="1"/>
</dbReference>
<evidence type="ECO:0000256" key="7">
    <source>
        <dbReference type="SAM" id="MobiDB-lite"/>
    </source>
</evidence>
<keyword evidence="8" id="KW-0812">Transmembrane</keyword>
<dbReference type="PANTHER" id="PTHR11961">
    <property type="entry name" value="CYTOCHROME C"/>
    <property type="match status" value="1"/>
</dbReference>
<keyword evidence="11" id="KW-1185">Reference proteome</keyword>
<evidence type="ECO:0000313" key="10">
    <source>
        <dbReference type="EMBL" id="NYH96281.1"/>
    </source>
</evidence>
<protein>
    <submittedName>
        <fullName evidence="10">Cytochrome c</fullName>
    </submittedName>
</protein>
<evidence type="ECO:0000256" key="1">
    <source>
        <dbReference type="ARBA" id="ARBA00022448"/>
    </source>
</evidence>
<feature type="region of interest" description="Disordered" evidence="7">
    <location>
        <begin position="167"/>
        <end position="236"/>
    </location>
</feature>
<evidence type="ECO:0000256" key="5">
    <source>
        <dbReference type="ARBA" id="ARBA00023004"/>
    </source>
</evidence>
<feature type="transmembrane region" description="Helical" evidence="8">
    <location>
        <begin position="12"/>
        <end position="31"/>
    </location>
</feature>
<dbReference type="GO" id="GO:0020037">
    <property type="term" value="F:heme binding"/>
    <property type="evidence" value="ECO:0007669"/>
    <property type="project" value="InterPro"/>
</dbReference>
<feature type="compositionally biased region" description="Gly residues" evidence="7">
    <location>
        <begin position="187"/>
        <end position="207"/>
    </location>
</feature>
<accession>A0A7Y9XX77</accession>
<evidence type="ECO:0000256" key="3">
    <source>
        <dbReference type="ARBA" id="ARBA00022723"/>
    </source>
</evidence>
<keyword evidence="8" id="KW-0472">Membrane</keyword>
<dbReference type="InterPro" id="IPR009056">
    <property type="entry name" value="Cyt_c-like_dom"/>
</dbReference>
<keyword evidence="8" id="KW-1133">Transmembrane helix</keyword>
<dbReference type="SUPFAM" id="SSF46626">
    <property type="entry name" value="Cytochrome c"/>
    <property type="match status" value="1"/>
</dbReference>
<keyword evidence="2 6" id="KW-0349">Heme</keyword>
<evidence type="ECO:0000256" key="2">
    <source>
        <dbReference type="ARBA" id="ARBA00022617"/>
    </source>
</evidence>
<feature type="compositionally biased region" description="Low complexity" evidence="7">
    <location>
        <begin position="208"/>
        <end position="227"/>
    </location>
</feature>
<dbReference type="AlphaFoldDB" id="A0A7Y9XX77"/>
<dbReference type="RefSeq" id="WP_179408100.1">
    <property type="nucleotide sequence ID" value="NZ_BMGF01000004.1"/>
</dbReference>
<keyword evidence="1" id="KW-0813">Transport</keyword>
<comment type="caution">
    <text evidence="10">The sequence shown here is derived from an EMBL/GenBank/DDBJ whole genome shotgun (WGS) entry which is preliminary data.</text>
</comment>
<keyword evidence="3 6" id="KW-0479">Metal-binding</keyword>
<dbReference type="InterPro" id="IPR002327">
    <property type="entry name" value="Cyt_c_1A/1B"/>
</dbReference>
<evidence type="ECO:0000313" key="11">
    <source>
        <dbReference type="Proteomes" id="UP000522081"/>
    </source>
</evidence>